<evidence type="ECO:0008006" key="4">
    <source>
        <dbReference type="Google" id="ProtNLM"/>
    </source>
</evidence>
<dbReference type="PANTHER" id="PTHR11102">
    <property type="entry name" value="SEL-1-LIKE PROTEIN"/>
    <property type="match status" value="1"/>
</dbReference>
<dbReference type="SUPFAM" id="SSF81901">
    <property type="entry name" value="HCP-like"/>
    <property type="match status" value="1"/>
</dbReference>
<dbReference type="Pfam" id="PF08238">
    <property type="entry name" value="Sel1"/>
    <property type="match status" value="4"/>
</dbReference>
<comment type="caution">
    <text evidence="2">The sequence shown here is derived from an EMBL/GenBank/DDBJ whole genome shotgun (WGS) entry which is preliminary data.</text>
</comment>
<gene>
    <name evidence="2" type="ORF">HK100_004412</name>
</gene>
<protein>
    <recommendedName>
        <fullName evidence="4">HCP-like protein</fullName>
    </recommendedName>
</protein>
<organism evidence="2 3">
    <name type="scientific">Physocladia obscura</name>
    <dbReference type="NCBI Taxonomy" id="109957"/>
    <lineage>
        <taxon>Eukaryota</taxon>
        <taxon>Fungi</taxon>
        <taxon>Fungi incertae sedis</taxon>
        <taxon>Chytridiomycota</taxon>
        <taxon>Chytridiomycota incertae sedis</taxon>
        <taxon>Chytridiomycetes</taxon>
        <taxon>Chytridiales</taxon>
        <taxon>Chytriomycetaceae</taxon>
        <taxon>Physocladia</taxon>
    </lineage>
</organism>
<evidence type="ECO:0000256" key="1">
    <source>
        <dbReference type="ARBA" id="ARBA00038101"/>
    </source>
</evidence>
<dbReference type="InterPro" id="IPR050767">
    <property type="entry name" value="Sel1_AlgK"/>
</dbReference>
<accession>A0AAD5SSX8</accession>
<evidence type="ECO:0000313" key="3">
    <source>
        <dbReference type="Proteomes" id="UP001211907"/>
    </source>
</evidence>
<dbReference type="EMBL" id="JADGJH010002180">
    <property type="protein sequence ID" value="KAJ3102196.1"/>
    <property type="molecule type" value="Genomic_DNA"/>
</dbReference>
<reference evidence="2" key="1">
    <citation type="submission" date="2020-05" db="EMBL/GenBank/DDBJ databases">
        <title>Phylogenomic resolution of chytrid fungi.</title>
        <authorList>
            <person name="Stajich J.E."/>
            <person name="Amses K."/>
            <person name="Simmons R."/>
            <person name="Seto K."/>
            <person name="Myers J."/>
            <person name="Bonds A."/>
            <person name="Quandt C.A."/>
            <person name="Barry K."/>
            <person name="Liu P."/>
            <person name="Grigoriev I."/>
            <person name="Longcore J.E."/>
            <person name="James T.Y."/>
        </authorList>
    </citation>
    <scope>NUCLEOTIDE SEQUENCE</scope>
    <source>
        <strain evidence="2">JEL0513</strain>
    </source>
</reference>
<dbReference type="InterPro" id="IPR006597">
    <property type="entry name" value="Sel1-like"/>
</dbReference>
<keyword evidence="3" id="KW-1185">Reference proteome</keyword>
<dbReference type="InterPro" id="IPR011990">
    <property type="entry name" value="TPR-like_helical_dom_sf"/>
</dbReference>
<dbReference type="Proteomes" id="UP001211907">
    <property type="component" value="Unassembled WGS sequence"/>
</dbReference>
<name>A0AAD5SSX8_9FUNG</name>
<comment type="similarity">
    <text evidence="1">Belongs to the sel-1 family.</text>
</comment>
<sequence>MLFLPCPDLLPPEPIIELMHENKKLSIPCSTVYTVVRMVQASWVKLTSDDSTIAEISLSKRILEVCTLKDFVLISTMIFEQTDKGKPLGFKMLEMCKNQGNLDAEFKYAHALSKGFESQPRDIPKSLEILKLLVSKKHALSTYIYALRLIKQATNPNIGFSNRPLDSVETASASVDSADTVLNETAKSTEQIDIKMLSQGLLHLYKAATELLYPQALMQLGHLYLTGTLGVQKDAAKAYELFEKAANKDIVEAMFLCGSCWEKGEGVEGSDMNKAIDWWMKAANRGLAIAQHNIAATYFSPPENSKIAKSIPIALEYFEMAAMQNLQLSLMNLAKLYKEGYVPLSGEPSDWKISVDVAKARQYVEKVAGGDWDDIRLHFLEEVDTIERSENNKSKQKRGWLW</sequence>
<dbReference type="AlphaFoldDB" id="A0AAD5SSX8"/>
<dbReference type="Gene3D" id="1.25.40.10">
    <property type="entry name" value="Tetratricopeptide repeat domain"/>
    <property type="match status" value="1"/>
</dbReference>
<dbReference type="PANTHER" id="PTHR11102:SF160">
    <property type="entry name" value="ERAD-ASSOCIATED E3 UBIQUITIN-PROTEIN LIGASE COMPONENT HRD3"/>
    <property type="match status" value="1"/>
</dbReference>
<dbReference type="SMART" id="SM00671">
    <property type="entry name" value="SEL1"/>
    <property type="match status" value="4"/>
</dbReference>
<evidence type="ECO:0000313" key="2">
    <source>
        <dbReference type="EMBL" id="KAJ3102196.1"/>
    </source>
</evidence>
<proteinExistence type="inferred from homology"/>